<comment type="similarity">
    <text evidence="9">Belongs to the tilB family.</text>
</comment>
<evidence type="ECO:0000256" key="3">
    <source>
        <dbReference type="ARBA" id="ARBA00022490"/>
    </source>
</evidence>
<dbReference type="Pfam" id="PF23602">
    <property type="entry name" value="CS_DNAAF11_C"/>
    <property type="match status" value="1"/>
</dbReference>
<keyword evidence="7" id="KW-0969">Cilium</keyword>
<evidence type="ECO:0000256" key="9">
    <source>
        <dbReference type="ARBA" id="ARBA00049982"/>
    </source>
</evidence>
<dbReference type="SMART" id="SM00365">
    <property type="entry name" value="LRR_SD22"/>
    <property type="match status" value="3"/>
</dbReference>
<feature type="compositionally biased region" description="Basic and acidic residues" evidence="11">
    <location>
        <begin position="284"/>
        <end position="296"/>
    </location>
</feature>
<keyword evidence="14" id="KW-1185">Reference proteome</keyword>
<evidence type="ECO:0000256" key="4">
    <source>
        <dbReference type="ARBA" id="ARBA00022614"/>
    </source>
</evidence>
<organism evidence="13 14">
    <name type="scientific">Channa striata</name>
    <name type="common">Snakehead murrel</name>
    <name type="synonym">Ophicephalus striatus</name>
    <dbReference type="NCBI Taxonomy" id="64152"/>
    <lineage>
        <taxon>Eukaryota</taxon>
        <taxon>Metazoa</taxon>
        <taxon>Chordata</taxon>
        <taxon>Craniata</taxon>
        <taxon>Vertebrata</taxon>
        <taxon>Euteleostomi</taxon>
        <taxon>Actinopterygii</taxon>
        <taxon>Neopterygii</taxon>
        <taxon>Teleostei</taxon>
        <taxon>Neoteleostei</taxon>
        <taxon>Acanthomorphata</taxon>
        <taxon>Anabantaria</taxon>
        <taxon>Anabantiformes</taxon>
        <taxon>Channoidei</taxon>
        <taxon>Channidae</taxon>
        <taxon>Channa</taxon>
    </lineage>
</organism>
<evidence type="ECO:0000256" key="2">
    <source>
        <dbReference type="ARBA" id="ARBA00004496"/>
    </source>
</evidence>
<keyword evidence="6" id="KW-0175">Coiled coil</keyword>
<dbReference type="GO" id="GO:0005929">
    <property type="term" value="C:cilium"/>
    <property type="evidence" value="ECO:0007669"/>
    <property type="project" value="UniProtKB-SubCell"/>
</dbReference>
<gene>
    <name evidence="13" type="ORF">Q5P01_022861</name>
</gene>
<feature type="region of interest" description="Disordered" evidence="11">
    <location>
        <begin position="426"/>
        <end position="490"/>
    </location>
</feature>
<dbReference type="Proteomes" id="UP001187415">
    <property type="component" value="Unassembled WGS sequence"/>
</dbReference>
<sequence>MSFEDKTDLSIFGQKGRTGQRPPSLVRQTCQHVNDTCVNNLKVPQRANAASIRFPRQRLTTEKMVYITEDMVRRRAEHNECEIFSLEEVSLHQQDIERIEHIDRWCRDLKILYLQNNLIPKIENLGRLKKLEYLNLALNNIEVIENLEGCESLQKLDLTVNFVGCLSSVESLQHNIHLRELFLVGNPCTQFEGYRQYVVASLPQLKWLDGTEISRSERIQAHQGLGEVKRQVWEQEVEYLRRRAKEKEEAQREKAGDEKGNKERKPGFDGRWYTDINSPVPELEENKENQEAEKNTKPKRTSPDLDEEQREKDFWHTPCPFTPESRLEAHRHIEEKRRAKEKEKEKKPKAPRTLITADGRVLNVNEPKLDFSLAEDEENNRIVLDLAVFRHMDTSLIDVDVQPTYARVNVKGKIFQMVLPAEVKPDSSTAQRSQTTGHLVLTMPRAEGEIKVTKTIPRPPGVCQNRSSSSPEDNERRNNGPERLDVDPSKHKTVDLANIVPRKSNTEGPLEASRMAQSTTTRHSRFSEGFVDDPDVPPLILSVELLVAASPSPPSSSSASLPLQVDGGWKPRRHEPCVRSAAVRLVSTSLRAGDHILK</sequence>
<dbReference type="Pfam" id="PF14580">
    <property type="entry name" value="LRR_9"/>
    <property type="match status" value="1"/>
</dbReference>
<dbReference type="PROSITE" id="PS51450">
    <property type="entry name" value="LRR"/>
    <property type="match status" value="2"/>
</dbReference>
<protein>
    <recommendedName>
        <fullName evidence="10">Leucine-rich repeat-containing protein 6</fullName>
    </recommendedName>
</protein>
<keyword evidence="8" id="KW-0966">Cell projection</keyword>
<keyword evidence="5" id="KW-0677">Repeat</keyword>
<keyword evidence="3" id="KW-0963">Cytoplasm</keyword>
<feature type="domain" description="U2A'/phosphoprotein 32 family A C-terminal" evidence="12">
    <location>
        <begin position="191"/>
        <end position="209"/>
    </location>
</feature>
<feature type="region of interest" description="Disordered" evidence="11">
    <location>
        <begin position="244"/>
        <end position="323"/>
    </location>
</feature>
<evidence type="ECO:0000256" key="5">
    <source>
        <dbReference type="ARBA" id="ARBA00022737"/>
    </source>
</evidence>
<evidence type="ECO:0000313" key="14">
    <source>
        <dbReference type="Proteomes" id="UP001187415"/>
    </source>
</evidence>
<dbReference type="SMART" id="SM00446">
    <property type="entry name" value="LRRcap"/>
    <property type="match status" value="1"/>
</dbReference>
<evidence type="ECO:0000256" key="7">
    <source>
        <dbReference type="ARBA" id="ARBA00023069"/>
    </source>
</evidence>
<comment type="caution">
    <text evidence="13">The sequence shown here is derived from an EMBL/GenBank/DDBJ whole genome shotgun (WGS) entry which is preliminary data.</text>
</comment>
<evidence type="ECO:0000256" key="1">
    <source>
        <dbReference type="ARBA" id="ARBA00004138"/>
    </source>
</evidence>
<feature type="compositionally biased region" description="Basic and acidic residues" evidence="11">
    <location>
        <begin position="473"/>
        <end position="490"/>
    </location>
</feature>
<feature type="compositionally biased region" description="Polar residues" evidence="11">
    <location>
        <begin position="426"/>
        <end position="437"/>
    </location>
</feature>
<dbReference type="InterPro" id="IPR001611">
    <property type="entry name" value="Leu-rich_rpt"/>
</dbReference>
<evidence type="ECO:0000256" key="6">
    <source>
        <dbReference type="ARBA" id="ARBA00023054"/>
    </source>
</evidence>
<keyword evidence="4" id="KW-0433">Leucine-rich repeat</keyword>
<dbReference type="EMBL" id="JAUPFM010000018">
    <property type="protein sequence ID" value="KAK2822796.1"/>
    <property type="molecule type" value="Genomic_DNA"/>
</dbReference>
<dbReference type="Gene3D" id="3.80.10.10">
    <property type="entry name" value="Ribonuclease Inhibitor"/>
    <property type="match status" value="1"/>
</dbReference>
<dbReference type="AlphaFoldDB" id="A0AA88LRU6"/>
<evidence type="ECO:0000256" key="8">
    <source>
        <dbReference type="ARBA" id="ARBA00023273"/>
    </source>
</evidence>
<dbReference type="FunFam" id="3.80.10.10:FF:000052">
    <property type="entry name" value="Leucine rich repeat containing 6"/>
    <property type="match status" value="1"/>
</dbReference>
<dbReference type="InterPro" id="IPR056496">
    <property type="entry name" value="CS_DNAAF11_C"/>
</dbReference>
<comment type="subcellular location">
    <subcellularLocation>
        <location evidence="1">Cell projection</location>
        <location evidence="1">Cilium</location>
    </subcellularLocation>
    <subcellularLocation>
        <location evidence="2">Cytoplasm</location>
    </subcellularLocation>
</comment>
<dbReference type="GO" id="GO:0036158">
    <property type="term" value="P:outer dynein arm assembly"/>
    <property type="evidence" value="ECO:0007669"/>
    <property type="project" value="TreeGrafter"/>
</dbReference>
<name>A0AA88LRU6_CHASR</name>
<dbReference type="GO" id="GO:0005737">
    <property type="term" value="C:cytoplasm"/>
    <property type="evidence" value="ECO:0007669"/>
    <property type="project" value="UniProtKB-SubCell"/>
</dbReference>
<reference evidence="13" key="1">
    <citation type="submission" date="2023-07" db="EMBL/GenBank/DDBJ databases">
        <title>Chromosome-level Genome Assembly of Striped Snakehead (Channa striata).</title>
        <authorList>
            <person name="Liu H."/>
        </authorList>
    </citation>
    <scope>NUCLEOTIDE SEQUENCE</scope>
    <source>
        <strain evidence="13">Gz</strain>
        <tissue evidence="13">Muscle</tissue>
    </source>
</reference>
<feature type="compositionally biased region" description="Basic and acidic residues" evidence="11">
    <location>
        <begin position="244"/>
        <end position="268"/>
    </location>
</feature>
<feature type="region of interest" description="Disordered" evidence="11">
    <location>
        <begin position="502"/>
        <end position="530"/>
    </location>
</feature>
<evidence type="ECO:0000256" key="10">
    <source>
        <dbReference type="ARBA" id="ARBA00050057"/>
    </source>
</evidence>
<proteinExistence type="inferred from homology"/>
<dbReference type="SUPFAM" id="SSF52058">
    <property type="entry name" value="L domain-like"/>
    <property type="match status" value="1"/>
</dbReference>
<accession>A0AA88LRU6</accession>
<evidence type="ECO:0000259" key="12">
    <source>
        <dbReference type="SMART" id="SM00446"/>
    </source>
</evidence>
<evidence type="ECO:0000313" key="13">
    <source>
        <dbReference type="EMBL" id="KAK2822796.1"/>
    </source>
</evidence>
<feature type="region of interest" description="Disordered" evidence="11">
    <location>
        <begin position="1"/>
        <end position="23"/>
    </location>
</feature>
<dbReference type="InterPro" id="IPR003603">
    <property type="entry name" value="U2A'_phosphoprotein32A_C"/>
</dbReference>
<evidence type="ECO:0000256" key="11">
    <source>
        <dbReference type="SAM" id="MobiDB-lite"/>
    </source>
</evidence>
<dbReference type="PANTHER" id="PTHR18849">
    <property type="entry name" value="LEUCINE RICH REPEAT PROTEIN"/>
    <property type="match status" value="1"/>
</dbReference>
<dbReference type="InterPro" id="IPR032675">
    <property type="entry name" value="LRR_dom_sf"/>
</dbReference>
<dbReference type="PANTHER" id="PTHR18849:SF0">
    <property type="entry name" value="CILIA- AND FLAGELLA-ASSOCIATED PROTEIN 410-RELATED"/>
    <property type="match status" value="1"/>
</dbReference>